<gene>
    <name evidence="12" type="ORF">CBRE1094_LOCUS29431</name>
</gene>
<comment type="similarity">
    <text evidence="2">Belongs to the RIB43A family.</text>
</comment>
<feature type="region of interest" description="Disordered" evidence="11">
    <location>
        <begin position="1"/>
        <end position="24"/>
    </location>
</feature>
<evidence type="ECO:0000256" key="9">
    <source>
        <dbReference type="ARBA" id="ARBA00046435"/>
    </source>
</evidence>
<evidence type="ECO:0000313" key="12">
    <source>
        <dbReference type="EMBL" id="CAD9502063.1"/>
    </source>
</evidence>
<feature type="compositionally biased region" description="Polar residues" evidence="11">
    <location>
        <begin position="1"/>
        <end position="12"/>
    </location>
</feature>
<dbReference type="PANTHER" id="PTHR14517">
    <property type="entry name" value="RIB43A-RELATED"/>
    <property type="match status" value="1"/>
</dbReference>
<dbReference type="Pfam" id="PF05914">
    <property type="entry name" value="RIB43A"/>
    <property type="match status" value="1"/>
</dbReference>
<dbReference type="AlphaFoldDB" id="A0A7S2MTZ8"/>
<feature type="coiled-coil region" evidence="10">
    <location>
        <begin position="223"/>
        <end position="256"/>
    </location>
</feature>
<keyword evidence="4" id="KW-0282">Flagellum</keyword>
<evidence type="ECO:0000256" key="5">
    <source>
        <dbReference type="ARBA" id="ARBA00023054"/>
    </source>
</evidence>
<evidence type="ECO:0000256" key="6">
    <source>
        <dbReference type="ARBA" id="ARBA00023069"/>
    </source>
</evidence>
<name>A0A7S2MTZ8_9EUKA</name>
<comment type="subcellular location">
    <subcellularLocation>
        <location evidence="1">Cytoplasm</location>
        <location evidence="1">Cytoskeleton</location>
        <location evidence="1">Flagellum axoneme</location>
    </subcellularLocation>
</comment>
<evidence type="ECO:0000256" key="7">
    <source>
        <dbReference type="ARBA" id="ARBA00023212"/>
    </source>
</evidence>
<accession>A0A7S2MTZ8</accession>
<sequence length="388" mass="43539">MMPSEIEQSTGSAFGPGDPAMERAIERRRQLEAERLQRIKDPKSRIIGIDTEALSAQVAEKQAATAAEKALSSQYDQQRLQQDAQLAYLEQERLRAERTKLQYIDQFRATEQAKDKAREFDLNDPLSKKNDLPGRCSDDDPRLSVSGLQKFHGEDLSYAHRVKVQQEELKQWNDEAVANKQAAQAREKEMDDAYANRALEIDQMKTSLEATARQARAATNVAVAEYQLAQAAAKREREAAAQKAELQDNVEELTNNLSGDLLTENPAVGRSFIAPNRLRPDHYKGMSPAEQAGFLEAQALQRTMNAEKLASDNATKAAEEAHMENMRLQGAYQDAQVAHKRAELRKQLMNDNQDLASKQFASKSFLDSKVYNNAIDASFFDQFGTTSR</sequence>
<evidence type="ECO:0000256" key="11">
    <source>
        <dbReference type="SAM" id="MobiDB-lite"/>
    </source>
</evidence>
<evidence type="ECO:0000256" key="4">
    <source>
        <dbReference type="ARBA" id="ARBA00022846"/>
    </source>
</evidence>
<keyword evidence="6" id="KW-0969">Cilium</keyword>
<comment type="subunit">
    <text evidence="9">Microtubule inner protein component of sperm flagellar doublet microtubules.</text>
</comment>
<organism evidence="12">
    <name type="scientific">Haptolina brevifila</name>
    <dbReference type="NCBI Taxonomy" id="156173"/>
    <lineage>
        <taxon>Eukaryota</taxon>
        <taxon>Haptista</taxon>
        <taxon>Haptophyta</taxon>
        <taxon>Prymnesiophyceae</taxon>
        <taxon>Prymnesiales</taxon>
        <taxon>Prymnesiaceae</taxon>
        <taxon>Haptolina</taxon>
    </lineage>
</organism>
<dbReference type="PANTHER" id="PTHR14517:SF6">
    <property type="entry name" value="RE41410P"/>
    <property type="match status" value="1"/>
</dbReference>
<evidence type="ECO:0000256" key="1">
    <source>
        <dbReference type="ARBA" id="ARBA00004611"/>
    </source>
</evidence>
<keyword evidence="3" id="KW-0963">Cytoplasm</keyword>
<reference evidence="12" key="1">
    <citation type="submission" date="2021-01" db="EMBL/GenBank/DDBJ databases">
        <authorList>
            <person name="Corre E."/>
            <person name="Pelletier E."/>
            <person name="Niang G."/>
            <person name="Scheremetjew M."/>
            <person name="Finn R."/>
            <person name="Kale V."/>
            <person name="Holt S."/>
            <person name="Cochrane G."/>
            <person name="Meng A."/>
            <person name="Brown T."/>
            <person name="Cohen L."/>
        </authorList>
    </citation>
    <scope>NUCLEOTIDE SEQUENCE</scope>
    <source>
        <strain evidence="12">UTEX LB 985</strain>
    </source>
</reference>
<evidence type="ECO:0008006" key="13">
    <source>
        <dbReference type="Google" id="ProtNLM"/>
    </source>
</evidence>
<dbReference type="InterPro" id="IPR008805">
    <property type="entry name" value="RIB43A"/>
</dbReference>
<evidence type="ECO:0000256" key="3">
    <source>
        <dbReference type="ARBA" id="ARBA00022490"/>
    </source>
</evidence>
<keyword evidence="8" id="KW-0966">Cell projection</keyword>
<proteinExistence type="inferred from homology"/>
<evidence type="ECO:0000256" key="2">
    <source>
        <dbReference type="ARBA" id="ARBA00006875"/>
    </source>
</evidence>
<evidence type="ECO:0000256" key="8">
    <source>
        <dbReference type="ARBA" id="ARBA00023273"/>
    </source>
</evidence>
<protein>
    <recommendedName>
        <fullName evidence="13">RIB43A-like with coiled-coils protein 2</fullName>
    </recommendedName>
</protein>
<keyword evidence="7" id="KW-0206">Cytoskeleton</keyword>
<dbReference type="EMBL" id="HBGU01053840">
    <property type="protein sequence ID" value="CAD9502063.1"/>
    <property type="molecule type" value="Transcribed_RNA"/>
</dbReference>
<evidence type="ECO:0000256" key="10">
    <source>
        <dbReference type="SAM" id="Coils"/>
    </source>
</evidence>
<keyword evidence="5 10" id="KW-0175">Coiled coil</keyword>